<evidence type="ECO:0000313" key="3">
    <source>
        <dbReference type="Proteomes" id="UP000594008"/>
    </source>
</evidence>
<protein>
    <submittedName>
        <fullName evidence="2">Uncharacterized protein</fullName>
    </submittedName>
</protein>
<sequence>MRMRWFRPGRARAVLEPLIQFGSLFTGPLPGIHYPDPGPDEPSPRSADGADGRPQGPPAGHPERPCTTPPTPMERRLWADLGIDEDVTRH</sequence>
<keyword evidence="3" id="KW-1185">Reference proteome</keyword>
<proteinExistence type="predicted"/>
<dbReference type="InterPro" id="IPR045701">
    <property type="entry name" value="DUF6059"/>
</dbReference>
<evidence type="ECO:0000313" key="2">
    <source>
        <dbReference type="EMBL" id="QOV43767.1"/>
    </source>
</evidence>
<dbReference type="RefSeq" id="WP_189699956.1">
    <property type="nucleotide sequence ID" value="NZ_BMTA01000015.1"/>
</dbReference>
<dbReference type="EMBL" id="CP063374">
    <property type="protein sequence ID" value="QOV43767.1"/>
    <property type="molecule type" value="Genomic_DNA"/>
</dbReference>
<dbReference type="Proteomes" id="UP000594008">
    <property type="component" value="Chromosome"/>
</dbReference>
<feature type="region of interest" description="Disordered" evidence="1">
    <location>
        <begin position="26"/>
        <end position="90"/>
    </location>
</feature>
<organism evidence="2 3">
    <name type="scientific">Streptomyces chromofuscus</name>
    <dbReference type="NCBI Taxonomy" id="42881"/>
    <lineage>
        <taxon>Bacteria</taxon>
        <taxon>Bacillati</taxon>
        <taxon>Actinomycetota</taxon>
        <taxon>Actinomycetes</taxon>
        <taxon>Kitasatosporales</taxon>
        <taxon>Streptomycetaceae</taxon>
        <taxon>Streptomyces</taxon>
    </lineage>
</organism>
<name>A0A7M2T508_STRCW</name>
<dbReference type="AlphaFoldDB" id="A0A7M2T508"/>
<gene>
    <name evidence="2" type="ORF">IPT68_29390</name>
</gene>
<dbReference type="Pfam" id="PF19534">
    <property type="entry name" value="DUF6059"/>
    <property type="match status" value="1"/>
</dbReference>
<evidence type="ECO:0000256" key="1">
    <source>
        <dbReference type="SAM" id="MobiDB-lite"/>
    </source>
</evidence>
<reference evidence="2 3" key="1">
    <citation type="submission" date="2020-10" db="EMBL/GenBank/DDBJ databases">
        <title>Streptomyces chromofuscus complate genome analysis.</title>
        <authorList>
            <person name="Anwar N."/>
        </authorList>
    </citation>
    <scope>NUCLEOTIDE SEQUENCE [LARGE SCALE GENOMIC DNA]</scope>
    <source>
        <strain evidence="2 3">DSM 40273</strain>
    </source>
</reference>
<dbReference type="KEGG" id="schf:IPT68_29390"/>
<accession>A0A7M2T508</accession>